<evidence type="ECO:0000256" key="4">
    <source>
        <dbReference type="ARBA" id="ARBA00023136"/>
    </source>
</evidence>
<dbReference type="AlphaFoldDB" id="A0A6V8L9B6"/>
<dbReference type="RefSeq" id="WP_173080650.1">
    <property type="nucleotide sequence ID" value="NZ_BAABJB010000001.1"/>
</dbReference>
<feature type="transmembrane region" description="Helical" evidence="5">
    <location>
        <begin position="129"/>
        <end position="148"/>
    </location>
</feature>
<keyword evidence="3 5" id="KW-1133">Transmembrane helix</keyword>
<evidence type="ECO:0000256" key="1">
    <source>
        <dbReference type="ARBA" id="ARBA00004141"/>
    </source>
</evidence>
<dbReference type="GO" id="GO:0016020">
    <property type="term" value="C:membrane"/>
    <property type="evidence" value="ECO:0007669"/>
    <property type="project" value="UniProtKB-SubCell"/>
</dbReference>
<gene>
    <name evidence="7" type="ORF">Prum_074650</name>
</gene>
<dbReference type="Pfam" id="PF07291">
    <property type="entry name" value="MauE"/>
    <property type="match status" value="1"/>
</dbReference>
<feature type="transmembrane region" description="Helical" evidence="5">
    <location>
        <begin position="154"/>
        <end position="176"/>
    </location>
</feature>
<sequence>MSYLSLGLMATLWCTFAASAWSKLRSRAAQKAFAESLRPLPFVPAGLVHRAAAATTMAEAGVVLGLGLAVVAVAGGWSPARPLATVMLALTGGLLAVFTAGVALAVRRDTGARCACFGAAEQPLGARHLVRNGLLLAAVAVAVLGIAAARVQPLGLAGVAVALPAGAVGALVLIRLDDLIYLFTPRPVRGSP</sequence>
<reference evidence="7 8" key="1">
    <citation type="submission" date="2020-03" db="EMBL/GenBank/DDBJ databases">
        <title>Whole genome shotgun sequence of Phytohabitans rumicis NBRC 108638.</title>
        <authorList>
            <person name="Komaki H."/>
            <person name="Tamura T."/>
        </authorList>
    </citation>
    <scope>NUCLEOTIDE SEQUENCE [LARGE SCALE GENOMIC DNA]</scope>
    <source>
        <strain evidence="7 8">NBRC 108638</strain>
    </source>
</reference>
<organism evidence="7 8">
    <name type="scientific">Phytohabitans rumicis</name>
    <dbReference type="NCBI Taxonomy" id="1076125"/>
    <lineage>
        <taxon>Bacteria</taxon>
        <taxon>Bacillati</taxon>
        <taxon>Actinomycetota</taxon>
        <taxon>Actinomycetes</taxon>
        <taxon>Micromonosporales</taxon>
        <taxon>Micromonosporaceae</taxon>
    </lineage>
</organism>
<feature type="transmembrane region" description="Helical" evidence="5">
    <location>
        <begin position="83"/>
        <end position="106"/>
    </location>
</feature>
<evidence type="ECO:0000313" key="7">
    <source>
        <dbReference type="EMBL" id="GFJ93823.1"/>
    </source>
</evidence>
<evidence type="ECO:0000313" key="8">
    <source>
        <dbReference type="Proteomes" id="UP000482960"/>
    </source>
</evidence>
<comment type="subcellular location">
    <subcellularLocation>
        <location evidence="1">Membrane</location>
        <topology evidence="1">Multi-pass membrane protein</topology>
    </subcellularLocation>
</comment>
<evidence type="ECO:0000256" key="2">
    <source>
        <dbReference type="ARBA" id="ARBA00022692"/>
    </source>
</evidence>
<comment type="caution">
    <text evidence="7">The sequence shown here is derived from an EMBL/GenBank/DDBJ whole genome shotgun (WGS) entry which is preliminary data.</text>
</comment>
<evidence type="ECO:0000259" key="6">
    <source>
        <dbReference type="Pfam" id="PF07291"/>
    </source>
</evidence>
<name>A0A6V8L9B6_9ACTN</name>
<dbReference type="InterPro" id="IPR009908">
    <property type="entry name" value="Methylamine_util_MauE"/>
</dbReference>
<evidence type="ECO:0000256" key="3">
    <source>
        <dbReference type="ARBA" id="ARBA00022989"/>
    </source>
</evidence>
<evidence type="ECO:0000256" key="5">
    <source>
        <dbReference type="SAM" id="Phobius"/>
    </source>
</evidence>
<accession>A0A6V8L9B6</accession>
<dbReference type="GO" id="GO:0030416">
    <property type="term" value="P:methylamine metabolic process"/>
    <property type="evidence" value="ECO:0007669"/>
    <property type="project" value="InterPro"/>
</dbReference>
<protein>
    <submittedName>
        <fullName evidence="7">Methylamine utilization protein MauE</fullName>
    </submittedName>
</protein>
<keyword evidence="8" id="KW-1185">Reference proteome</keyword>
<dbReference type="EMBL" id="BLPG01000001">
    <property type="protein sequence ID" value="GFJ93823.1"/>
    <property type="molecule type" value="Genomic_DNA"/>
</dbReference>
<dbReference type="Proteomes" id="UP000482960">
    <property type="component" value="Unassembled WGS sequence"/>
</dbReference>
<proteinExistence type="predicted"/>
<feature type="domain" description="Methylamine utilisation protein MauE" evidence="6">
    <location>
        <begin position="1"/>
        <end position="144"/>
    </location>
</feature>
<keyword evidence="4 5" id="KW-0472">Membrane</keyword>
<keyword evidence="2 5" id="KW-0812">Transmembrane</keyword>
<feature type="transmembrane region" description="Helical" evidence="5">
    <location>
        <begin position="60"/>
        <end position="77"/>
    </location>
</feature>
<reference evidence="7 8" key="2">
    <citation type="submission" date="2020-03" db="EMBL/GenBank/DDBJ databases">
        <authorList>
            <person name="Ichikawa N."/>
            <person name="Kimura A."/>
            <person name="Kitahashi Y."/>
            <person name="Uohara A."/>
        </authorList>
    </citation>
    <scope>NUCLEOTIDE SEQUENCE [LARGE SCALE GENOMIC DNA]</scope>
    <source>
        <strain evidence="7 8">NBRC 108638</strain>
    </source>
</reference>